<keyword evidence="5" id="KW-1185">Reference proteome</keyword>
<dbReference type="Pfam" id="PF00795">
    <property type="entry name" value="CN_hydrolase"/>
    <property type="match status" value="1"/>
</dbReference>
<feature type="transmembrane region" description="Helical" evidence="1">
    <location>
        <begin position="188"/>
        <end position="205"/>
    </location>
</feature>
<proteinExistence type="predicted"/>
<protein>
    <submittedName>
        <fullName evidence="4">Conjugal transfer protein TraB</fullName>
    </submittedName>
</protein>
<feature type="transmembrane region" description="Helical" evidence="1">
    <location>
        <begin position="157"/>
        <end position="176"/>
    </location>
</feature>
<evidence type="ECO:0000313" key="3">
    <source>
        <dbReference type="EMBL" id="MUO45016.1"/>
    </source>
</evidence>
<dbReference type="InterPro" id="IPR016707">
    <property type="entry name" value="Conjugal_tfr_TraB_rhizob"/>
</dbReference>
<feature type="transmembrane region" description="Helical" evidence="1">
    <location>
        <begin position="43"/>
        <end position="64"/>
    </location>
</feature>
<evidence type="ECO:0000313" key="6">
    <source>
        <dbReference type="Proteomes" id="UP000179536"/>
    </source>
</evidence>
<dbReference type="EMBL" id="MBFE02000026">
    <property type="protein sequence ID" value="MUO45016.1"/>
    <property type="molecule type" value="Genomic_DNA"/>
</dbReference>
<organism evidence="4 6">
    <name type="scientific">Agrobacterium vitis</name>
    <name type="common">Rhizobium vitis</name>
    <dbReference type="NCBI Taxonomy" id="373"/>
    <lineage>
        <taxon>Bacteria</taxon>
        <taxon>Pseudomonadati</taxon>
        <taxon>Pseudomonadota</taxon>
        <taxon>Alphaproteobacteria</taxon>
        <taxon>Hyphomicrobiales</taxon>
        <taxon>Rhizobiaceae</taxon>
        <taxon>Rhizobium/Agrobacterium group</taxon>
        <taxon>Agrobacterium</taxon>
    </lineage>
</organism>
<evidence type="ECO:0000313" key="5">
    <source>
        <dbReference type="Proteomes" id="UP000179454"/>
    </source>
</evidence>
<keyword evidence="1" id="KW-1133">Transmembrane helix</keyword>
<evidence type="ECO:0000259" key="2">
    <source>
        <dbReference type="PROSITE" id="PS50263"/>
    </source>
</evidence>
<evidence type="ECO:0000256" key="1">
    <source>
        <dbReference type="SAM" id="Phobius"/>
    </source>
</evidence>
<dbReference type="InterPro" id="IPR003010">
    <property type="entry name" value="C-N_Hydrolase"/>
</dbReference>
<accession>A0ABD6HFJ6</accession>
<dbReference type="Gene3D" id="3.60.110.10">
    <property type="entry name" value="Carbon-nitrogen hydrolase"/>
    <property type="match status" value="1"/>
</dbReference>
<gene>
    <name evidence="4" type="ORF">BBK91_024360</name>
    <name evidence="3" type="ORF">BBL17_024920</name>
</gene>
<feature type="domain" description="CN hydrolase" evidence="2">
    <location>
        <begin position="221"/>
        <end position="435"/>
    </location>
</feature>
<dbReference type="NCBIfam" id="NF010398">
    <property type="entry name" value="PRK13825.1-2"/>
    <property type="match status" value="1"/>
</dbReference>
<dbReference type="PIRSF" id="PIRSF017932">
    <property type="entry name" value="Conjugal_transfer_TraB_rhizob"/>
    <property type="match status" value="1"/>
</dbReference>
<sequence length="435" mass="46996">MTHDTSARSRTAVFSAWRNRCSPSTGDHRQACLLIALSVASGWIGWSGNVLTIPVAMLFPALWAHSTSRTTAALVSAGYFLAASRGLPLGVANFYAADMWPGLLLWLGASLSFILVHAVAWAKQPNLNRAEGQPGERRLARWVADIPLAEKGLAMRYLVASLLMALPPFGIMGWAHPLTAAGVLFPGWGWWGLGATACLLVIMTGRRWQLAVAVLGGLYVWSATTWTPPKVPDRWTGVDLQHGENLGRDNSLDHHRDLIATVRAAAGPGTRFVVLPESALGFWTPTVAQLWQQGLRGSNLIVMAGAAVIDAGGYDNVIVAISAGEAQILYRERMPVPVSMWQPWRKWTAQGGGARAHFFANPVVDLAGTRIAPLICYEQFVLWPAPQSMLQSPDVIVAIGNGWWTAGTSIVAIQQASAVAWAKLFNRPLVTAFNT</sequence>
<dbReference type="EMBL" id="MBFA02000024">
    <property type="protein sequence ID" value="MUP12989.1"/>
    <property type="molecule type" value="Genomic_DNA"/>
</dbReference>
<keyword evidence="1" id="KW-0812">Transmembrane</keyword>
<feature type="transmembrane region" description="Helical" evidence="1">
    <location>
        <begin position="76"/>
        <end position="97"/>
    </location>
</feature>
<reference evidence="5 6" key="1">
    <citation type="submission" date="2019-11" db="EMBL/GenBank/DDBJ databases">
        <title>Whole-genome sequencing of Allorhizobium vitis.</title>
        <authorList>
            <person name="Gan H.M."/>
            <person name="Savka M.A."/>
        </authorList>
    </citation>
    <scope>NUCLEOTIDE SEQUENCE [LARGE SCALE GENOMIC DNA]</scope>
    <source>
        <strain evidence="4 6">RF2/1</strain>
        <strain evidence="3 5">T1/7</strain>
    </source>
</reference>
<comment type="caution">
    <text evidence="4">The sequence shown here is derived from an EMBL/GenBank/DDBJ whole genome shotgun (WGS) entry which is preliminary data.</text>
</comment>
<name>A0ABD6HFJ6_AGRVI</name>
<dbReference type="Proteomes" id="UP000179536">
    <property type="component" value="Unassembled WGS sequence"/>
</dbReference>
<feature type="transmembrane region" description="Helical" evidence="1">
    <location>
        <begin position="103"/>
        <end position="122"/>
    </location>
</feature>
<dbReference type="AlphaFoldDB" id="A0ABD6HFJ6"/>
<evidence type="ECO:0000313" key="4">
    <source>
        <dbReference type="EMBL" id="MUP12989.1"/>
    </source>
</evidence>
<dbReference type="InterPro" id="IPR036526">
    <property type="entry name" value="C-N_Hydrolase_sf"/>
</dbReference>
<dbReference type="PROSITE" id="PS50263">
    <property type="entry name" value="CN_HYDROLASE"/>
    <property type="match status" value="1"/>
</dbReference>
<dbReference type="Proteomes" id="UP000179454">
    <property type="component" value="Unassembled WGS sequence"/>
</dbReference>
<dbReference type="SUPFAM" id="SSF56317">
    <property type="entry name" value="Carbon-nitrogen hydrolase"/>
    <property type="match status" value="1"/>
</dbReference>
<keyword evidence="1" id="KW-0472">Membrane</keyword>